<dbReference type="GO" id="GO:0042765">
    <property type="term" value="C:GPI-anchor transamidase complex"/>
    <property type="evidence" value="ECO:0007669"/>
    <property type="project" value="InterPro"/>
</dbReference>
<dbReference type="Proteomes" id="UP000003163">
    <property type="component" value="Unassembled WGS sequence"/>
</dbReference>
<dbReference type="InterPro" id="IPR001096">
    <property type="entry name" value="Peptidase_C13"/>
</dbReference>
<proteinExistence type="inferred from homology"/>
<dbReference type="Gene3D" id="3.40.50.1460">
    <property type="match status" value="1"/>
</dbReference>
<dbReference type="PANTHER" id="PTHR48067">
    <property type="entry name" value="GPI-ANCHOR TRANSAMIDASE"/>
    <property type="match status" value="1"/>
</dbReference>
<comment type="pathway">
    <text evidence="1">Glycolipid biosynthesis; glycosylphosphatidylinositol-anchor biosynthesis.</text>
</comment>
<evidence type="ECO:0000256" key="5">
    <source>
        <dbReference type="SAM" id="SignalP"/>
    </source>
</evidence>
<dbReference type="PANTHER" id="PTHR48067:SF1">
    <property type="entry name" value="GPI-ANCHOR TRANSAMIDASE"/>
    <property type="match status" value="1"/>
</dbReference>
<evidence type="ECO:0000313" key="6">
    <source>
        <dbReference type="EMBL" id="EJW01248.1"/>
    </source>
</evidence>
<protein>
    <recommendedName>
        <fullName evidence="8">GPI-anchor transamidase</fullName>
    </recommendedName>
</protein>
<comment type="similarity">
    <text evidence="2">Belongs to the peptidase C13 family.</text>
</comment>
<gene>
    <name evidence="6" type="ORF">EDEG_00548</name>
</gene>
<evidence type="ECO:0000313" key="7">
    <source>
        <dbReference type="Proteomes" id="UP000003163"/>
    </source>
</evidence>
<reference evidence="7" key="2">
    <citation type="submission" date="2015-07" db="EMBL/GenBank/DDBJ databases">
        <title>Contrasting host-pathogen interactions and genome evolution in two generalist and specialist microsporidian pathogens of mosquitoes.</title>
        <authorList>
            <consortium name="The Broad Institute Genomics Platform"/>
            <consortium name="The Broad Institute Genome Sequencing Center for Infectious Disease"/>
            <person name="Cuomo C.A."/>
            <person name="Sanscrainte N.D."/>
            <person name="Goldberg J.M."/>
            <person name="Heiman D."/>
            <person name="Young S."/>
            <person name="Zeng Q."/>
            <person name="Becnel J.J."/>
            <person name="Birren B.W."/>
        </authorList>
    </citation>
    <scope>NUCLEOTIDE SEQUENCE [LARGE SCALE GENOMIC DNA]</scope>
    <source>
        <strain evidence="7">USNM 41457</strain>
    </source>
</reference>
<dbReference type="UniPathway" id="UPA00196"/>
<dbReference type="GO" id="GO:0006508">
    <property type="term" value="P:proteolysis"/>
    <property type="evidence" value="ECO:0007669"/>
    <property type="project" value="InterPro"/>
</dbReference>
<feature type="signal peptide" evidence="5">
    <location>
        <begin position="1"/>
        <end position="16"/>
    </location>
</feature>
<keyword evidence="7" id="KW-1185">Reference proteome</keyword>
<keyword evidence="3" id="KW-0337">GPI-anchor biosynthesis</keyword>
<sequence>MFFLLLFTCIEPKNVAILINTSKDYFNYRHSSNVFLFRKLLLDSGFKEEDILIAMQDNAIQDRRNIYPNRYYFDKNKYDQLEEIKIDLLSTNKLLNLLRCNHEKLYALDKESNVFLYICGHGGDEFIKILDREFLHAKDLMTGLNYLAFAVKKIFLILDTCQAETLVYKNKLPKNVFVLASSKKGEPSIAIKGNRNVGCTVIDSFPHTFYIKFKKINNMDVSIEEFTSTFTVDEVMSNIVLMKKSSNWFLGEFFTSNDFVGN</sequence>
<dbReference type="VEuPathDB" id="MicrosporidiaDB:EDEG_00548"/>
<accession>J8ZNI8</accession>
<dbReference type="FunCoup" id="J8ZNI8">
    <property type="interactions" value="97"/>
</dbReference>
<dbReference type="GO" id="GO:0016255">
    <property type="term" value="P:attachment of GPI anchor to protein"/>
    <property type="evidence" value="ECO:0007669"/>
    <property type="project" value="InterPro"/>
</dbReference>
<evidence type="ECO:0000256" key="2">
    <source>
        <dbReference type="ARBA" id="ARBA00009941"/>
    </source>
</evidence>
<dbReference type="GO" id="GO:0003923">
    <property type="term" value="F:GPI-anchor transamidase activity"/>
    <property type="evidence" value="ECO:0007669"/>
    <property type="project" value="InterPro"/>
</dbReference>
<keyword evidence="4 5" id="KW-0732">Signal</keyword>
<dbReference type="OrthoDB" id="192611at2759"/>
<dbReference type="EMBL" id="AFBI03000006">
    <property type="protein sequence ID" value="EJW01248.1"/>
    <property type="molecule type" value="Genomic_DNA"/>
</dbReference>
<dbReference type="Pfam" id="PF01650">
    <property type="entry name" value="Peptidase_C13"/>
    <property type="match status" value="1"/>
</dbReference>
<dbReference type="STRING" id="1003232.J8ZNI8"/>
<dbReference type="HOGENOM" id="CLU_089387_0_0_1"/>
<dbReference type="GO" id="GO:0006506">
    <property type="term" value="P:GPI anchor biosynthetic process"/>
    <property type="evidence" value="ECO:0007669"/>
    <property type="project" value="UniProtKB-UniPathway"/>
</dbReference>
<dbReference type="InterPro" id="IPR028361">
    <property type="entry name" value="GPI_transamidase"/>
</dbReference>
<dbReference type="PRINTS" id="PR00776">
    <property type="entry name" value="HEMOGLOBNASE"/>
</dbReference>
<evidence type="ECO:0000256" key="4">
    <source>
        <dbReference type="ARBA" id="ARBA00022729"/>
    </source>
</evidence>
<evidence type="ECO:0000256" key="1">
    <source>
        <dbReference type="ARBA" id="ARBA00004687"/>
    </source>
</evidence>
<dbReference type="AlphaFoldDB" id="J8ZNI8"/>
<comment type="caution">
    <text evidence="6">The sequence shown here is derived from an EMBL/GenBank/DDBJ whole genome shotgun (WGS) entry which is preliminary data.</text>
</comment>
<dbReference type="InParanoid" id="J8ZNI8"/>
<reference evidence="6 7" key="1">
    <citation type="submission" date="2011-08" db="EMBL/GenBank/DDBJ databases">
        <authorList>
            <person name="Liu Z.J."/>
            <person name="Shi F.L."/>
            <person name="Lu J.Q."/>
            <person name="Li M."/>
            <person name="Wang Z.L."/>
        </authorList>
    </citation>
    <scope>NUCLEOTIDE SEQUENCE [LARGE SCALE GENOMIC DNA]</scope>
    <source>
        <strain evidence="6 7">USNM 41457</strain>
    </source>
</reference>
<organism evidence="6 7">
    <name type="scientific">Edhazardia aedis (strain USNM 41457)</name>
    <name type="common">Microsporidian parasite</name>
    <dbReference type="NCBI Taxonomy" id="1003232"/>
    <lineage>
        <taxon>Eukaryota</taxon>
        <taxon>Fungi</taxon>
        <taxon>Fungi incertae sedis</taxon>
        <taxon>Microsporidia</taxon>
        <taxon>Edhazardia</taxon>
    </lineage>
</organism>
<name>J8ZNI8_EDHAE</name>
<dbReference type="OMA" id="DNFPYFF"/>
<evidence type="ECO:0000256" key="3">
    <source>
        <dbReference type="ARBA" id="ARBA00022502"/>
    </source>
</evidence>
<evidence type="ECO:0008006" key="8">
    <source>
        <dbReference type="Google" id="ProtNLM"/>
    </source>
</evidence>
<feature type="chain" id="PRO_5027663787" description="GPI-anchor transamidase" evidence="5">
    <location>
        <begin position="17"/>
        <end position="262"/>
    </location>
</feature>